<keyword evidence="7 14" id="KW-0418">Kinase</keyword>
<dbReference type="GO" id="GO:0005524">
    <property type="term" value="F:ATP binding"/>
    <property type="evidence" value="ECO:0007669"/>
    <property type="project" value="UniProtKB-KW"/>
</dbReference>
<dbReference type="AlphaFoldDB" id="A0A7J5K066"/>
<proteinExistence type="inferred from homology"/>
<dbReference type="EC" id="2.7.6.3" evidence="3"/>
<dbReference type="GO" id="GO:0046656">
    <property type="term" value="P:folic acid biosynthetic process"/>
    <property type="evidence" value="ECO:0007669"/>
    <property type="project" value="UniProtKB-KW"/>
</dbReference>
<evidence type="ECO:0000256" key="4">
    <source>
        <dbReference type="ARBA" id="ARBA00016218"/>
    </source>
</evidence>
<dbReference type="GO" id="GO:0046654">
    <property type="term" value="P:tetrahydrofolate biosynthetic process"/>
    <property type="evidence" value="ECO:0007669"/>
    <property type="project" value="UniProtKB-UniPathway"/>
</dbReference>
<dbReference type="PANTHER" id="PTHR43071">
    <property type="entry name" value="2-AMINO-4-HYDROXY-6-HYDROXYMETHYLDIHYDROPTERIDINE PYROPHOSPHOKINASE"/>
    <property type="match status" value="1"/>
</dbReference>
<sequence length="173" mass="20563">MTRLWDTARRKRSNCPKVLTLVPVRKHRTEKSSKKRDWTICLIKPLIVHKCIICIGSNYNRKENLLLARRRLVDLFPTIRFTSEQETRPLFFRSPALFSNQVAMFFSEAEEERVRKELKAIEQSAGRRPEDKKEEKVSLDIDLLSFDDRVLKPEDLKREYVVKGLEELKYNQI</sequence>
<comment type="similarity">
    <text evidence="2">Belongs to the HPPK family.</text>
</comment>
<evidence type="ECO:0000256" key="10">
    <source>
        <dbReference type="ARBA" id="ARBA00029409"/>
    </source>
</evidence>
<evidence type="ECO:0000256" key="3">
    <source>
        <dbReference type="ARBA" id="ARBA00013253"/>
    </source>
</evidence>
<dbReference type="Gene3D" id="3.30.70.560">
    <property type="entry name" value="7,8-Dihydro-6-hydroxymethylpterin-pyrophosphokinase HPPK"/>
    <property type="match status" value="1"/>
</dbReference>
<evidence type="ECO:0000256" key="6">
    <source>
        <dbReference type="ARBA" id="ARBA00022741"/>
    </source>
</evidence>
<keyword evidence="5" id="KW-0808">Transferase</keyword>
<evidence type="ECO:0000256" key="11">
    <source>
        <dbReference type="ARBA" id="ARBA00029766"/>
    </source>
</evidence>
<accession>A0A7J5K066</accession>
<keyword evidence="9" id="KW-0289">Folate biosynthesis</keyword>
<dbReference type="SUPFAM" id="SSF55083">
    <property type="entry name" value="6-hydroxymethyl-7,8-dihydropterin pyrophosphokinase, HPPK"/>
    <property type="match status" value="1"/>
</dbReference>
<evidence type="ECO:0000256" key="8">
    <source>
        <dbReference type="ARBA" id="ARBA00022840"/>
    </source>
</evidence>
<evidence type="ECO:0000256" key="5">
    <source>
        <dbReference type="ARBA" id="ARBA00022679"/>
    </source>
</evidence>
<dbReference type="GO" id="GO:0016301">
    <property type="term" value="F:kinase activity"/>
    <property type="evidence" value="ECO:0007669"/>
    <property type="project" value="UniProtKB-KW"/>
</dbReference>
<evidence type="ECO:0000259" key="13">
    <source>
        <dbReference type="Pfam" id="PF01288"/>
    </source>
</evidence>
<protein>
    <recommendedName>
        <fullName evidence="4">2-amino-4-hydroxy-6-hydroxymethyldihydropteridine pyrophosphokinase</fullName>
        <ecNumber evidence="3">2.7.6.3</ecNumber>
    </recommendedName>
    <alternativeName>
        <fullName evidence="11">6-hydroxymethyl-7,8-dihydropterin pyrophosphokinase</fullName>
    </alternativeName>
    <alternativeName>
        <fullName evidence="12">7,8-dihydro-6-hydroxymethylpterin-pyrophosphokinase</fullName>
    </alternativeName>
</protein>
<evidence type="ECO:0000256" key="7">
    <source>
        <dbReference type="ARBA" id="ARBA00022777"/>
    </source>
</evidence>
<organism evidence="14 15">
    <name type="scientific">Bacteroides thetaiotaomicron</name>
    <dbReference type="NCBI Taxonomy" id="818"/>
    <lineage>
        <taxon>Bacteria</taxon>
        <taxon>Pseudomonadati</taxon>
        <taxon>Bacteroidota</taxon>
        <taxon>Bacteroidia</taxon>
        <taxon>Bacteroidales</taxon>
        <taxon>Bacteroidaceae</taxon>
        <taxon>Bacteroides</taxon>
    </lineage>
</organism>
<keyword evidence="6" id="KW-0547">Nucleotide-binding</keyword>
<dbReference type="PANTHER" id="PTHR43071:SF1">
    <property type="entry name" value="2-AMINO-4-HYDROXY-6-HYDROXYMETHYLDIHYDROPTERIDINE PYROPHOSPHOKINASE"/>
    <property type="match status" value="1"/>
</dbReference>
<dbReference type="UniPathway" id="UPA00077">
    <property type="reaction ID" value="UER00155"/>
</dbReference>
<evidence type="ECO:0000313" key="15">
    <source>
        <dbReference type="Proteomes" id="UP000436825"/>
    </source>
</evidence>
<dbReference type="Pfam" id="PF01288">
    <property type="entry name" value="HPPK"/>
    <property type="match status" value="1"/>
</dbReference>
<evidence type="ECO:0000256" key="2">
    <source>
        <dbReference type="ARBA" id="ARBA00005810"/>
    </source>
</evidence>
<evidence type="ECO:0000256" key="1">
    <source>
        <dbReference type="ARBA" id="ARBA00005051"/>
    </source>
</evidence>
<dbReference type="GO" id="GO:0003848">
    <property type="term" value="F:2-amino-4-hydroxy-6-hydroxymethyldihydropteridine diphosphokinase activity"/>
    <property type="evidence" value="ECO:0007669"/>
    <property type="project" value="UniProtKB-EC"/>
</dbReference>
<comment type="pathway">
    <text evidence="1">Cofactor biosynthesis; tetrahydrofolate biosynthesis; 2-amino-4-hydroxy-6-hydroxymethyl-7,8-dihydropteridine diphosphate from 7,8-dihydroneopterin triphosphate: step 4/4.</text>
</comment>
<feature type="domain" description="7,8-dihydro-6-hydroxymethylpterin-pyrophosphokinase" evidence="13">
    <location>
        <begin position="53"/>
        <end position="168"/>
    </location>
</feature>
<keyword evidence="8" id="KW-0067">ATP-binding</keyword>
<reference evidence="14 15" key="1">
    <citation type="journal article" date="2019" name="Nat. Med.">
        <title>A library of human gut bacterial isolates paired with longitudinal multiomics data enables mechanistic microbiome research.</title>
        <authorList>
            <person name="Poyet M."/>
            <person name="Groussin M."/>
            <person name="Gibbons S.M."/>
            <person name="Avila-Pacheco J."/>
            <person name="Jiang X."/>
            <person name="Kearney S.M."/>
            <person name="Perrotta A.R."/>
            <person name="Berdy B."/>
            <person name="Zhao S."/>
            <person name="Lieberman T.D."/>
            <person name="Swanson P.K."/>
            <person name="Smith M."/>
            <person name="Roesemann S."/>
            <person name="Alexander J.E."/>
            <person name="Rich S.A."/>
            <person name="Livny J."/>
            <person name="Vlamakis H."/>
            <person name="Clish C."/>
            <person name="Bullock K."/>
            <person name="Deik A."/>
            <person name="Scott J."/>
            <person name="Pierce K.A."/>
            <person name="Xavier R.J."/>
            <person name="Alm E.J."/>
        </authorList>
    </citation>
    <scope>NUCLEOTIDE SEQUENCE [LARGE SCALE GENOMIC DNA]</scope>
    <source>
        <strain evidence="14 15">BIOML-A160</strain>
    </source>
</reference>
<gene>
    <name evidence="14" type="ORF">GAN75_07735</name>
</gene>
<name>A0A7J5K066_BACT4</name>
<dbReference type="InterPro" id="IPR035907">
    <property type="entry name" value="Hppk_sf"/>
</dbReference>
<comment type="caution">
    <text evidence="14">The sequence shown here is derived from an EMBL/GenBank/DDBJ whole genome shotgun (WGS) entry which is preliminary data.</text>
</comment>
<evidence type="ECO:0000256" key="12">
    <source>
        <dbReference type="ARBA" id="ARBA00033413"/>
    </source>
</evidence>
<comment type="function">
    <text evidence="10">Catalyzes the transfer of pyrophosphate from adenosine triphosphate (ATP) to 6-hydroxymethyl-7,8-dihydropterin, an enzymatic step in folate biosynthesis pathway.</text>
</comment>
<evidence type="ECO:0000313" key="14">
    <source>
        <dbReference type="EMBL" id="KAB4457273.1"/>
    </source>
</evidence>
<dbReference type="InterPro" id="IPR000550">
    <property type="entry name" value="Hppk"/>
</dbReference>
<evidence type="ECO:0000256" key="9">
    <source>
        <dbReference type="ARBA" id="ARBA00022909"/>
    </source>
</evidence>
<dbReference type="Proteomes" id="UP000436825">
    <property type="component" value="Unassembled WGS sequence"/>
</dbReference>
<dbReference type="EMBL" id="WCRW01000004">
    <property type="protein sequence ID" value="KAB4457273.1"/>
    <property type="molecule type" value="Genomic_DNA"/>
</dbReference>